<dbReference type="Gene3D" id="1.25.40.10">
    <property type="entry name" value="Tetratricopeptide repeat domain"/>
    <property type="match status" value="1"/>
</dbReference>
<dbReference type="InterPro" id="IPR019453">
    <property type="entry name" value="VPS39/TGFA1_Znf"/>
</dbReference>
<keyword evidence="3" id="KW-0472">Membrane</keyword>
<dbReference type="InterPro" id="IPR036322">
    <property type="entry name" value="WD40_repeat_dom_sf"/>
</dbReference>
<dbReference type="Pfam" id="PF00780">
    <property type="entry name" value="CNH"/>
    <property type="match status" value="1"/>
</dbReference>
<dbReference type="InterPro" id="IPR019452">
    <property type="entry name" value="VPS39/TGF_beta_rcpt-assoc_1"/>
</dbReference>
<evidence type="ECO:0000256" key="4">
    <source>
        <dbReference type="ARBA" id="ARBA00023228"/>
    </source>
</evidence>
<feature type="domain" description="CNH" evidence="7">
    <location>
        <begin position="15"/>
        <end position="292"/>
    </location>
</feature>
<comment type="similarity">
    <text evidence="5">Belongs to the VAM6/VPS39 family.</text>
</comment>
<dbReference type="PANTHER" id="PTHR12894">
    <property type="entry name" value="CNH DOMAIN CONTAINING"/>
    <property type="match status" value="1"/>
</dbReference>
<evidence type="ECO:0000256" key="6">
    <source>
        <dbReference type="PROSITE-ProRule" id="PRU01006"/>
    </source>
</evidence>
<dbReference type="PROSITE" id="PS50236">
    <property type="entry name" value="CHCR"/>
    <property type="match status" value="1"/>
</dbReference>
<accession>A0ABM1BSB5</accession>
<reference evidence="9" key="1">
    <citation type="submission" date="2025-08" db="UniProtKB">
        <authorList>
            <consortium name="RefSeq"/>
        </authorList>
    </citation>
    <scope>IDENTIFICATION</scope>
    <source>
        <tissue evidence="9">Muscle</tissue>
    </source>
</reference>
<organism evidence="8 9">
    <name type="scientific">Limulus polyphemus</name>
    <name type="common">Atlantic horseshoe crab</name>
    <dbReference type="NCBI Taxonomy" id="6850"/>
    <lineage>
        <taxon>Eukaryota</taxon>
        <taxon>Metazoa</taxon>
        <taxon>Ecdysozoa</taxon>
        <taxon>Arthropoda</taxon>
        <taxon>Chelicerata</taxon>
        <taxon>Merostomata</taxon>
        <taxon>Xiphosura</taxon>
        <taxon>Limulidae</taxon>
        <taxon>Limulus</taxon>
    </lineage>
</organism>
<evidence type="ECO:0000256" key="1">
    <source>
        <dbReference type="ARBA" id="ARBA00004184"/>
    </source>
</evidence>
<dbReference type="Proteomes" id="UP000694941">
    <property type="component" value="Unplaced"/>
</dbReference>
<evidence type="ECO:0000313" key="8">
    <source>
        <dbReference type="Proteomes" id="UP000694941"/>
    </source>
</evidence>
<sequence>MHDAYEMLPILEKLPLQIEALAAYGEFLLVGTKQGHLLTYKVTAVTSSNSSNNKFEVKLLRSNKSFAKKPVTQIAVVPELNILISLSDNIVSVHDLMQENASHISTVSRTKGATLFCLDVRNQSTLTGEVQTMVRICVAVKRKLQLFYWKNREFHELRGDLCVPDTPKAMVWCQESLCLGFKSEYTLIKISGDQHEIFPTGRNQEPLIALLHDNKLALGRDDQTLFLDSEAKPILKFPLHWSEVPVCLAHDPPYLIGVLPSVIEIRTIETRQLVQEFPLKNSAKAKLVSVSKRGHIYIATCCDVWTLLVVPPQLQIPMLLKQKQFELALKLAGMTDDEEEEKQQCVQYIQNLYAFDLFCNREFKESMDIFLKLGTDPSHVIGLFPDLLPEYFRSTLEYPNALPELRGNDLENGLFALTEYLLQVRHLLVGDKYFPNIGIIQGSKTMLSKRQLHQIIDTTLLKCYLETNDALVASLLRLNDNHCHVEESERALKKSHKYSELIILYERKGLHKKALELLMRQARKPDSPLKGHERTIQYLQHLGAEHLELIFEFASWVLKESPEDGLKIFTEDLPETEGLPRKEVLEYLTRTNPSVIIPYLEHIIHAWKEEQEVFHNKLIHYYQEKVGVLLEDYLRSLPEGQLPVLAGSEPGELGEFRTKLLKFLETSSRYTVESFPSILLNYGLYDEAGVVMEKLGRHEEALAIYFHILQNSAKAEEYCLRNYSTDKPGNQDVFLLLLKMYLGVAKGGISTILSGSHFSSHTPQKPDIKAALNILNNHATKIDPLKALTVLPSSIYLSQLQKFFERILDEQLAKCHSAELMKSLLLAEHLQVQEQRIQCHSHKIVIGEFDICRVCQKRIGKSAFARFPDGVIVHYSCKVKYENIG</sequence>
<comment type="subcellular location">
    <subcellularLocation>
        <location evidence="1">Endomembrane system</location>
        <topology evidence="1">Peripheral membrane protein</topology>
    </subcellularLocation>
    <subcellularLocation>
        <location evidence="2">Lysosome</location>
    </subcellularLocation>
</comment>
<evidence type="ECO:0000313" key="9">
    <source>
        <dbReference type="RefSeq" id="XP_013787707.1"/>
    </source>
</evidence>
<dbReference type="PROSITE" id="PS50219">
    <property type="entry name" value="CNH"/>
    <property type="match status" value="1"/>
</dbReference>
<protein>
    <submittedName>
        <fullName evidence="9">Vam6/Vps39-like protein</fullName>
    </submittedName>
</protein>
<dbReference type="InterPro" id="IPR001180">
    <property type="entry name" value="CNH_dom"/>
</dbReference>
<name>A0ABM1BSB5_LIMPO</name>
<keyword evidence="8" id="KW-1185">Reference proteome</keyword>
<evidence type="ECO:0000259" key="7">
    <source>
        <dbReference type="PROSITE" id="PS50219"/>
    </source>
</evidence>
<dbReference type="InterPro" id="IPR032914">
    <property type="entry name" value="Vam6/VPS39/TRAP1"/>
</dbReference>
<dbReference type="SUPFAM" id="SSF50978">
    <property type="entry name" value="WD40 repeat-like"/>
    <property type="match status" value="1"/>
</dbReference>
<dbReference type="PANTHER" id="PTHR12894:SF49">
    <property type="entry name" value="VAM6_VPS39-LIKE PROTEIN"/>
    <property type="match status" value="1"/>
</dbReference>
<evidence type="ECO:0000256" key="5">
    <source>
        <dbReference type="ARBA" id="ARBA00038201"/>
    </source>
</evidence>
<feature type="repeat" description="CHCR" evidence="6">
    <location>
        <begin position="569"/>
        <end position="746"/>
    </location>
</feature>
<dbReference type="GeneID" id="106471638"/>
<dbReference type="InterPro" id="IPR000547">
    <property type="entry name" value="Clathrin_H-chain/VPS_repeat"/>
</dbReference>
<dbReference type="RefSeq" id="XP_013787707.1">
    <property type="nucleotide sequence ID" value="XM_013932253.2"/>
</dbReference>
<evidence type="ECO:0000256" key="3">
    <source>
        <dbReference type="ARBA" id="ARBA00023136"/>
    </source>
</evidence>
<dbReference type="InterPro" id="IPR011990">
    <property type="entry name" value="TPR-like_helical_dom_sf"/>
</dbReference>
<dbReference type="Pfam" id="PF10367">
    <property type="entry name" value="zf-Vps39_C"/>
    <property type="match status" value="1"/>
</dbReference>
<keyword evidence="4" id="KW-0458">Lysosome</keyword>
<evidence type="ECO:0000256" key="2">
    <source>
        <dbReference type="ARBA" id="ARBA00004371"/>
    </source>
</evidence>
<dbReference type="Pfam" id="PF10366">
    <property type="entry name" value="Vps39_1"/>
    <property type="match status" value="1"/>
</dbReference>
<gene>
    <name evidence="9" type="primary">LOC106471638</name>
</gene>
<proteinExistence type="inferred from homology"/>